<dbReference type="EMBL" id="QQZY01000003">
    <property type="protein sequence ID" value="RDI74788.1"/>
    <property type="molecule type" value="Genomic_DNA"/>
</dbReference>
<evidence type="ECO:0000256" key="5">
    <source>
        <dbReference type="SAM" id="Phobius"/>
    </source>
</evidence>
<evidence type="ECO:0000259" key="6">
    <source>
        <dbReference type="Pfam" id="PF06305"/>
    </source>
</evidence>
<dbReference type="GO" id="GO:0005886">
    <property type="term" value="C:plasma membrane"/>
    <property type="evidence" value="ECO:0007669"/>
    <property type="project" value="InterPro"/>
</dbReference>
<sequence length="87" mass="9990">MTQPPQPGTGQQPRKSVWTPRRIVLGLVLLYGLVVVIANRDRVAVNFVFFKTEASLFVVLLLAIALGFVVGWLFDDLRARRRRRERQ</sequence>
<evidence type="ECO:0000313" key="7">
    <source>
        <dbReference type="EMBL" id="RDI74788.1"/>
    </source>
</evidence>
<organism evidence="7 8">
    <name type="scientific">Gaiella occulta</name>
    <dbReference type="NCBI Taxonomy" id="1002870"/>
    <lineage>
        <taxon>Bacteria</taxon>
        <taxon>Bacillati</taxon>
        <taxon>Actinomycetota</taxon>
        <taxon>Thermoleophilia</taxon>
        <taxon>Gaiellales</taxon>
        <taxon>Gaiellaceae</taxon>
        <taxon>Gaiella</taxon>
    </lineage>
</organism>
<name>A0A7M2YZ94_9ACTN</name>
<protein>
    <recommendedName>
        <fullName evidence="6">Lipopolysaccharide assembly protein A domain-containing protein</fullName>
    </recommendedName>
</protein>
<proteinExistence type="predicted"/>
<evidence type="ECO:0000313" key="8">
    <source>
        <dbReference type="Proteomes" id="UP000254134"/>
    </source>
</evidence>
<keyword evidence="8" id="KW-1185">Reference proteome</keyword>
<evidence type="ECO:0000256" key="2">
    <source>
        <dbReference type="ARBA" id="ARBA00022692"/>
    </source>
</evidence>
<feature type="transmembrane region" description="Helical" evidence="5">
    <location>
        <begin position="54"/>
        <end position="74"/>
    </location>
</feature>
<evidence type="ECO:0000256" key="3">
    <source>
        <dbReference type="ARBA" id="ARBA00022989"/>
    </source>
</evidence>
<dbReference type="AlphaFoldDB" id="A0A7M2YZ94"/>
<dbReference type="InterPro" id="IPR010445">
    <property type="entry name" value="LapA_dom"/>
</dbReference>
<keyword evidence="2 5" id="KW-0812">Transmembrane</keyword>
<dbReference type="Proteomes" id="UP000254134">
    <property type="component" value="Unassembled WGS sequence"/>
</dbReference>
<keyword evidence="1" id="KW-1003">Cell membrane</keyword>
<dbReference type="Pfam" id="PF06305">
    <property type="entry name" value="LapA_dom"/>
    <property type="match status" value="1"/>
</dbReference>
<evidence type="ECO:0000256" key="1">
    <source>
        <dbReference type="ARBA" id="ARBA00022475"/>
    </source>
</evidence>
<feature type="transmembrane region" description="Helical" evidence="5">
    <location>
        <begin position="23"/>
        <end position="39"/>
    </location>
</feature>
<feature type="domain" description="Lipopolysaccharide assembly protein A" evidence="6">
    <location>
        <begin position="39"/>
        <end position="85"/>
    </location>
</feature>
<accession>A0A7M2YZ94</accession>
<comment type="caution">
    <text evidence="7">The sequence shown here is derived from an EMBL/GenBank/DDBJ whole genome shotgun (WGS) entry which is preliminary data.</text>
</comment>
<evidence type="ECO:0000256" key="4">
    <source>
        <dbReference type="ARBA" id="ARBA00023136"/>
    </source>
</evidence>
<keyword evidence="4 5" id="KW-0472">Membrane</keyword>
<gene>
    <name evidence="7" type="ORF">Gocc_1677</name>
</gene>
<reference evidence="8" key="2">
    <citation type="journal article" date="2019" name="MicrobiologyOpen">
        <title>High-quality draft genome sequence of Gaiella occulta isolated from a 150 meter deep mineral water borehole and comparison with the genome sequences of other deep-branching lineages of the phylum Actinobacteria.</title>
        <authorList>
            <person name="Severino R."/>
            <person name="Froufe H.J.C."/>
            <person name="Barroso C."/>
            <person name="Albuquerque L."/>
            <person name="Lobo-da-Cunha A."/>
            <person name="da Costa M.S."/>
            <person name="Egas C."/>
        </authorList>
    </citation>
    <scope>NUCLEOTIDE SEQUENCE [LARGE SCALE GENOMIC DNA]</scope>
    <source>
        <strain evidence="8">F2-233</strain>
    </source>
</reference>
<keyword evidence="3 5" id="KW-1133">Transmembrane helix</keyword>
<dbReference type="RefSeq" id="WP_114796082.1">
    <property type="nucleotide sequence ID" value="NZ_QQZY01000003.1"/>
</dbReference>
<reference evidence="7 8" key="1">
    <citation type="submission" date="2018-07" db="EMBL/GenBank/DDBJ databases">
        <title>High-quality-draft genome sequence of Gaiella occulta.</title>
        <authorList>
            <person name="Severino R."/>
            <person name="Froufe H.J.C."/>
            <person name="Rainey F.A."/>
            <person name="Barroso C."/>
            <person name="Albuquerque L."/>
            <person name="Lobo-Da-Cunha A."/>
            <person name="Da Costa M.S."/>
            <person name="Egas C."/>
        </authorList>
    </citation>
    <scope>NUCLEOTIDE SEQUENCE [LARGE SCALE GENOMIC DNA]</scope>
    <source>
        <strain evidence="7 8">F2-233</strain>
    </source>
</reference>